<keyword evidence="5" id="KW-1185">Reference proteome</keyword>
<feature type="chain" id="PRO_5010747560" evidence="2">
    <location>
        <begin position="20"/>
        <end position="244"/>
    </location>
</feature>
<dbReference type="Proteomes" id="UP000189674">
    <property type="component" value="Chromosome"/>
</dbReference>
<organism evidence="4 5">
    <name type="scientific">Anaerohalosphaera lusitana</name>
    <dbReference type="NCBI Taxonomy" id="1936003"/>
    <lineage>
        <taxon>Bacteria</taxon>
        <taxon>Pseudomonadati</taxon>
        <taxon>Planctomycetota</taxon>
        <taxon>Phycisphaerae</taxon>
        <taxon>Sedimentisphaerales</taxon>
        <taxon>Anaerohalosphaeraceae</taxon>
        <taxon>Anaerohalosphaera</taxon>
    </lineage>
</organism>
<dbReference type="OrthoDB" id="251220at2"/>
<dbReference type="AlphaFoldDB" id="A0A1U9NNY6"/>
<dbReference type="PROSITE" id="PS51257">
    <property type="entry name" value="PROKAR_LIPOPROTEIN"/>
    <property type="match status" value="1"/>
</dbReference>
<gene>
    <name evidence="4" type="ORF">STSP2_02856</name>
</gene>
<evidence type="ECO:0000313" key="5">
    <source>
        <dbReference type="Proteomes" id="UP000189674"/>
    </source>
</evidence>
<dbReference type="EMBL" id="CP019791">
    <property type="protein sequence ID" value="AQT69662.1"/>
    <property type="molecule type" value="Genomic_DNA"/>
</dbReference>
<feature type="region of interest" description="Disordered" evidence="1">
    <location>
        <begin position="198"/>
        <end position="244"/>
    </location>
</feature>
<dbReference type="SUPFAM" id="SSF52799">
    <property type="entry name" value="(Phosphotyrosine protein) phosphatases II"/>
    <property type="match status" value="1"/>
</dbReference>
<keyword evidence="2" id="KW-0732">Signal</keyword>
<proteinExistence type="predicted"/>
<feature type="compositionally biased region" description="Basic and acidic residues" evidence="1">
    <location>
        <begin position="201"/>
        <end position="236"/>
    </location>
</feature>
<protein>
    <submittedName>
        <fullName evidence="4">Protein tyrosine/serine phosphatase</fullName>
    </submittedName>
</protein>
<dbReference type="InterPro" id="IPR029021">
    <property type="entry name" value="Prot-tyrosine_phosphatase-like"/>
</dbReference>
<dbReference type="Gene3D" id="3.90.190.10">
    <property type="entry name" value="Protein tyrosine phosphatase superfamily"/>
    <property type="match status" value="1"/>
</dbReference>
<reference evidence="5" key="1">
    <citation type="submission" date="2017-02" db="EMBL/GenBank/DDBJ databases">
        <title>Comparative genomics and description of representatives of a novel lineage of planctomycetes thriving in anoxic sediments.</title>
        <authorList>
            <person name="Spring S."/>
            <person name="Bunk B."/>
            <person name="Sproer C."/>
        </authorList>
    </citation>
    <scope>NUCLEOTIDE SEQUENCE [LARGE SCALE GENOMIC DNA]</scope>
    <source>
        <strain evidence="5">ST-NAGAB-D1</strain>
    </source>
</reference>
<dbReference type="RefSeq" id="WP_146663329.1">
    <property type="nucleotide sequence ID" value="NZ_CP019791.1"/>
</dbReference>
<feature type="signal peptide" evidence="2">
    <location>
        <begin position="1"/>
        <end position="19"/>
    </location>
</feature>
<feature type="domain" description="Tyrosine-protein phosphatase" evidence="3">
    <location>
        <begin position="62"/>
        <end position="203"/>
    </location>
</feature>
<evidence type="ECO:0000259" key="3">
    <source>
        <dbReference type="PROSITE" id="PS50054"/>
    </source>
</evidence>
<name>A0A1U9NNY6_9BACT</name>
<evidence type="ECO:0000256" key="2">
    <source>
        <dbReference type="SAM" id="SignalP"/>
    </source>
</evidence>
<sequence precursor="true">MTIQRIAILTLALALITTAGCDKQDEPQTKAVTGATTAYTNPDMPRETDTYEVLGYLKGIKGYVVKYNDDLYRGGEILARAGIEKLQSYGVKTIITITPSEVEQRLAKDLGINLIEMPFENGAIPAETFTRYIETITSDKGPYYIHCHGGNHRAGALCAAYRVHKQDWSWQKAAIEFGQLGGSLQKDHAMIQSIKQTPALAEDKPSQPQEPVDRQEKESLGDDKVSNGLRVEDPGKQHSAVCAP</sequence>
<evidence type="ECO:0000256" key="1">
    <source>
        <dbReference type="SAM" id="MobiDB-lite"/>
    </source>
</evidence>
<dbReference type="Pfam" id="PF22741">
    <property type="entry name" value="PTP-NADK"/>
    <property type="match status" value="1"/>
</dbReference>
<evidence type="ECO:0000313" key="4">
    <source>
        <dbReference type="EMBL" id="AQT69662.1"/>
    </source>
</evidence>
<dbReference type="STRING" id="1936003.STSP2_02856"/>
<dbReference type="InterPro" id="IPR055214">
    <property type="entry name" value="PTP-NADK"/>
</dbReference>
<dbReference type="InterPro" id="IPR020422">
    <property type="entry name" value="TYR_PHOSPHATASE_DUAL_dom"/>
</dbReference>
<dbReference type="PROSITE" id="PS50054">
    <property type="entry name" value="TYR_PHOSPHATASE_DUAL"/>
    <property type="match status" value="1"/>
</dbReference>
<dbReference type="KEGG" id="alus:STSP2_02856"/>
<accession>A0A1U9NNY6</accession>